<dbReference type="EMBL" id="MU001988">
    <property type="protein sequence ID" value="KAF2792045.1"/>
    <property type="molecule type" value="Genomic_DNA"/>
</dbReference>
<evidence type="ECO:0000256" key="1">
    <source>
        <dbReference type="SAM" id="SignalP"/>
    </source>
</evidence>
<reference evidence="2" key="1">
    <citation type="journal article" date="2020" name="Stud. Mycol.">
        <title>101 Dothideomycetes genomes: a test case for predicting lifestyles and emergence of pathogens.</title>
        <authorList>
            <person name="Haridas S."/>
            <person name="Albert R."/>
            <person name="Binder M."/>
            <person name="Bloem J."/>
            <person name="Labutti K."/>
            <person name="Salamov A."/>
            <person name="Andreopoulos B."/>
            <person name="Baker S."/>
            <person name="Barry K."/>
            <person name="Bills G."/>
            <person name="Bluhm B."/>
            <person name="Cannon C."/>
            <person name="Castanera R."/>
            <person name="Culley D."/>
            <person name="Daum C."/>
            <person name="Ezra D."/>
            <person name="Gonzalez J."/>
            <person name="Henrissat B."/>
            <person name="Kuo A."/>
            <person name="Liang C."/>
            <person name="Lipzen A."/>
            <person name="Lutzoni F."/>
            <person name="Magnuson J."/>
            <person name="Mondo S."/>
            <person name="Nolan M."/>
            <person name="Ohm R."/>
            <person name="Pangilinan J."/>
            <person name="Park H.-J."/>
            <person name="Ramirez L."/>
            <person name="Alfaro M."/>
            <person name="Sun H."/>
            <person name="Tritt A."/>
            <person name="Yoshinaga Y."/>
            <person name="Zwiers L.-H."/>
            <person name="Turgeon B."/>
            <person name="Goodwin S."/>
            <person name="Spatafora J."/>
            <person name="Crous P."/>
            <person name="Grigoriev I."/>
        </authorList>
    </citation>
    <scope>NUCLEOTIDE SEQUENCE</scope>
    <source>
        <strain evidence="2">CBS 109.77</strain>
    </source>
</reference>
<keyword evidence="1" id="KW-0732">Signal</keyword>
<evidence type="ECO:0008006" key="4">
    <source>
        <dbReference type="Google" id="ProtNLM"/>
    </source>
</evidence>
<gene>
    <name evidence="2" type="ORF">K505DRAFT_376312</name>
</gene>
<protein>
    <recommendedName>
        <fullName evidence="4">AA1-like domain-containing protein</fullName>
    </recommendedName>
</protein>
<dbReference type="OrthoDB" id="10441013at2759"/>
<proteinExistence type="predicted"/>
<dbReference type="AlphaFoldDB" id="A0A6A6X7Q5"/>
<sequence>MLFLSLTLIAGAVSANIIPYADQAVFRNSLHSSDDLLSGSASSKCAGASSVQSNVLSIAKLELEPEFDGDDYLHFTPINEHYDAEDSLSESSKILLEHKINGREGGVFFQFCEVYGPVPQSGSGVCAPEKGDAVAEVLDWILYDMPAANYPFRYVSETPEGAGTFCVNGTTWDDRYNDPIDLPADVEEISEL</sequence>
<dbReference type="Proteomes" id="UP000799757">
    <property type="component" value="Unassembled WGS sequence"/>
</dbReference>
<accession>A0A6A6X7Q5</accession>
<organism evidence="2 3">
    <name type="scientific">Melanomma pulvis-pyrius CBS 109.77</name>
    <dbReference type="NCBI Taxonomy" id="1314802"/>
    <lineage>
        <taxon>Eukaryota</taxon>
        <taxon>Fungi</taxon>
        <taxon>Dikarya</taxon>
        <taxon>Ascomycota</taxon>
        <taxon>Pezizomycotina</taxon>
        <taxon>Dothideomycetes</taxon>
        <taxon>Pleosporomycetidae</taxon>
        <taxon>Pleosporales</taxon>
        <taxon>Melanommataceae</taxon>
        <taxon>Melanomma</taxon>
    </lineage>
</organism>
<feature type="chain" id="PRO_5025450888" description="AA1-like domain-containing protein" evidence="1">
    <location>
        <begin position="16"/>
        <end position="192"/>
    </location>
</feature>
<keyword evidence="3" id="KW-1185">Reference proteome</keyword>
<feature type="signal peptide" evidence="1">
    <location>
        <begin position="1"/>
        <end position="15"/>
    </location>
</feature>
<name>A0A6A6X7Q5_9PLEO</name>
<evidence type="ECO:0000313" key="2">
    <source>
        <dbReference type="EMBL" id="KAF2792045.1"/>
    </source>
</evidence>
<evidence type="ECO:0000313" key="3">
    <source>
        <dbReference type="Proteomes" id="UP000799757"/>
    </source>
</evidence>